<reference evidence="2" key="2">
    <citation type="submission" date="2020-05" db="UniProtKB">
        <authorList>
            <consortium name="EnsemblMetazoa"/>
        </authorList>
    </citation>
    <scope>IDENTIFICATION</scope>
</reference>
<organism evidence="1">
    <name type="scientific">Anopheles sinensis</name>
    <name type="common">Mosquito</name>
    <dbReference type="NCBI Taxonomy" id="74873"/>
    <lineage>
        <taxon>Eukaryota</taxon>
        <taxon>Metazoa</taxon>
        <taxon>Ecdysozoa</taxon>
        <taxon>Arthropoda</taxon>
        <taxon>Hexapoda</taxon>
        <taxon>Insecta</taxon>
        <taxon>Pterygota</taxon>
        <taxon>Neoptera</taxon>
        <taxon>Endopterygota</taxon>
        <taxon>Diptera</taxon>
        <taxon>Nematocera</taxon>
        <taxon>Culicoidea</taxon>
        <taxon>Culicidae</taxon>
        <taxon>Anophelinae</taxon>
        <taxon>Anopheles</taxon>
    </lineage>
</organism>
<keyword evidence="3" id="KW-1185">Reference proteome</keyword>
<sequence>MHHPAHSGHPLHSYRGMSGSFCSQPISPTIGVSKKCVASDAYSMVKGEKVKGA</sequence>
<dbReference type="EMBL" id="KE525347">
    <property type="protein sequence ID" value="KFB50067.1"/>
    <property type="molecule type" value="Genomic_DNA"/>
</dbReference>
<accession>A0A084WIM3</accession>
<reference evidence="1 3" key="1">
    <citation type="journal article" date="2014" name="BMC Genomics">
        <title>Genome sequence of Anopheles sinensis provides insight into genetics basis of mosquito competence for malaria parasites.</title>
        <authorList>
            <person name="Zhou D."/>
            <person name="Zhang D."/>
            <person name="Ding G."/>
            <person name="Shi L."/>
            <person name="Hou Q."/>
            <person name="Ye Y."/>
            <person name="Xu Y."/>
            <person name="Zhou H."/>
            <person name="Xiong C."/>
            <person name="Li S."/>
            <person name="Yu J."/>
            <person name="Hong S."/>
            <person name="Yu X."/>
            <person name="Zou P."/>
            <person name="Chen C."/>
            <person name="Chang X."/>
            <person name="Wang W."/>
            <person name="Lv Y."/>
            <person name="Sun Y."/>
            <person name="Ma L."/>
            <person name="Shen B."/>
            <person name="Zhu C."/>
        </authorList>
    </citation>
    <scope>NUCLEOTIDE SEQUENCE [LARGE SCALE GENOMIC DNA]</scope>
</reference>
<evidence type="ECO:0000313" key="3">
    <source>
        <dbReference type="Proteomes" id="UP000030765"/>
    </source>
</evidence>
<evidence type="ECO:0000313" key="2">
    <source>
        <dbReference type="EnsemblMetazoa" id="ASIC018117-PA"/>
    </source>
</evidence>
<dbReference type="AlphaFoldDB" id="A0A084WIM3"/>
<proteinExistence type="predicted"/>
<dbReference type="VEuPathDB" id="VectorBase:ASIC018117"/>
<dbReference type="Proteomes" id="UP000030765">
    <property type="component" value="Unassembled WGS sequence"/>
</dbReference>
<dbReference type="EnsemblMetazoa" id="ASIC018117-RA">
    <property type="protein sequence ID" value="ASIC018117-PA"/>
    <property type="gene ID" value="ASIC018117"/>
</dbReference>
<dbReference type="EMBL" id="ATLV01023938">
    <property type="status" value="NOT_ANNOTATED_CDS"/>
    <property type="molecule type" value="Genomic_DNA"/>
</dbReference>
<evidence type="ECO:0000313" key="1">
    <source>
        <dbReference type="EMBL" id="KFB50067.1"/>
    </source>
</evidence>
<gene>
    <name evidence="1" type="ORF">ZHAS_00018117</name>
</gene>
<protein>
    <submittedName>
        <fullName evidence="1 2">DNA polymerase III subunit epsilon</fullName>
    </submittedName>
</protein>
<name>A0A084WIM3_ANOSI</name>